<dbReference type="EMBL" id="JPWH01000015">
    <property type="protein sequence ID" value="RCK46012.1"/>
    <property type="molecule type" value="Genomic_DNA"/>
</dbReference>
<name>A0A367X019_9PROT</name>
<protein>
    <submittedName>
        <fullName evidence="1">Uncharacterized protein</fullName>
    </submittedName>
</protein>
<dbReference type="Proteomes" id="UP000252517">
    <property type="component" value="Unassembled WGS sequence"/>
</dbReference>
<evidence type="ECO:0000313" key="2">
    <source>
        <dbReference type="Proteomes" id="UP000252517"/>
    </source>
</evidence>
<dbReference type="STRING" id="502049.TH15_22105"/>
<organism evidence="1 2">
    <name type="scientific">Thalassospira profundimaris</name>
    <dbReference type="NCBI Taxonomy" id="502049"/>
    <lineage>
        <taxon>Bacteria</taxon>
        <taxon>Pseudomonadati</taxon>
        <taxon>Pseudomonadota</taxon>
        <taxon>Alphaproteobacteria</taxon>
        <taxon>Rhodospirillales</taxon>
        <taxon>Thalassospiraceae</taxon>
        <taxon>Thalassospira</taxon>
    </lineage>
</organism>
<gene>
    <name evidence="1" type="ORF">TH25_17480</name>
</gene>
<comment type="caution">
    <text evidence="1">The sequence shown here is derived from an EMBL/GenBank/DDBJ whole genome shotgun (WGS) entry which is preliminary data.</text>
</comment>
<dbReference type="AlphaFoldDB" id="A0A367X019"/>
<accession>A0A367X019</accession>
<sequence>MASNAVALRIVPSFLTRMGKHVEQDVTDMPVCDLIEHLLRMANARHQPRSTEKTQVMASE</sequence>
<proteinExistence type="predicted"/>
<evidence type="ECO:0000313" key="1">
    <source>
        <dbReference type="EMBL" id="RCK46012.1"/>
    </source>
</evidence>
<reference evidence="1 2" key="1">
    <citation type="submission" date="2014-07" db="EMBL/GenBank/DDBJ databases">
        <title>Draft genome sequence of Thalassospira profundimaris S25-3-2.</title>
        <authorList>
            <person name="Lai Q."/>
            <person name="Shao Z."/>
        </authorList>
    </citation>
    <scope>NUCLEOTIDE SEQUENCE [LARGE SCALE GENOMIC DNA]</scope>
    <source>
        <strain evidence="1 2">S25-3-2</strain>
    </source>
</reference>